<dbReference type="PROSITE" id="PS50126">
    <property type="entry name" value="S1"/>
    <property type="match status" value="1"/>
</dbReference>
<dbReference type="AlphaFoldDB" id="A0A2J9PKM2"/>
<organism evidence="3 4">
    <name type="scientific">Aerococcus viridans</name>
    <dbReference type="NCBI Taxonomy" id="1377"/>
    <lineage>
        <taxon>Bacteria</taxon>
        <taxon>Bacillati</taxon>
        <taxon>Bacillota</taxon>
        <taxon>Bacilli</taxon>
        <taxon>Lactobacillales</taxon>
        <taxon>Aerococcaceae</taxon>
        <taxon>Aerococcus</taxon>
    </lineage>
</organism>
<dbReference type="InterPro" id="IPR003029">
    <property type="entry name" value="S1_domain"/>
</dbReference>
<dbReference type="FunFam" id="2.40.50.140:FF:000103">
    <property type="entry name" value="protein RRP5 homolog"/>
    <property type="match status" value="1"/>
</dbReference>
<dbReference type="EMBL" id="NBTM02000001">
    <property type="protein sequence ID" value="PNL90885.1"/>
    <property type="molecule type" value="Genomic_DNA"/>
</dbReference>
<dbReference type="RefSeq" id="WP_083067660.1">
    <property type="nucleotide sequence ID" value="NZ_JALXKY010000005.1"/>
</dbReference>
<dbReference type="GO" id="GO:0006412">
    <property type="term" value="P:translation"/>
    <property type="evidence" value="ECO:0007669"/>
    <property type="project" value="TreeGrafter"/>
</dbReference>
<comment type="function">
    <text evidence="1">Binds mRNA; thus facilitating recognition of the initiation point. It is needed to translate mRNA with a short Shine-Dalgarno (SD) purine-rich sequence.</text>
</comment>
<dbReference type="GO" id="GO:0003735">
    <property type="term" value="F:structural constituent of ribosome"/>
    <property type="evidence" value="ECO:0007669"/>
    <property type="project" value="TreeGrafter"/>
</dbReference>
<evidence type="ECO:0000256" key="1">
    <source>
        <dbReference type="ARBA" id="ARBA00025604"/>
    </source>
</evidence>
<dbReference type="NCBIfam" id="NF040579">
    <property type="entry name" value="S1_dom_CvfD"/>
    <property type="match status" value="1"/>
</dbReference>
<dbReference type="GO" id="GO:0003729">
    <property type="term" value="F:mRNA binding"/>
    <property type="evidence" value="ECO:0007669"/>
    <property type="project" value="TreeGrafter"/>
</dbReference>
<evidence type="ECO:0000313" key="4">
    <source>
        <dbReference type="Proteomes" id="UP000192813"/>
    </source>
</evidence>
<feature type="domain" description="S1 motif" evidence="2">
    <location>
        <begin position="11"/>
        <end position="80"/>
    </location>
</feature>
<gene>
    <name evidence="3" type="ORF">A6J77_000945</name>
</gene>
<name>A0A2J9PKM2_9LACT</name>
<reference evidence="4" key="1">
    <citation type="submission" date="2017-12" db="EMBL/GenBank/DDBJ databases">
        <title>FDA dAtabase for Regulatory Grade micrObial Sequences (FDA-ARGOS): Supporting development and validation of Infectious Disease Dx tests.</title>
        <authorList>
            <person name="Hoffmann M."/>
            <person name="Allard M."/>
            <person name="Evans P."/>
            <person name="Brown E."/>
            <person name="Tallon L."/>
            <person name="Sadzewicz L."/>
            <person name="Sengamalay N."/>
            <person name="Ott S."/>
            <person name="Godinez A."/>
            <person name="Nagaraj S."/>
            <person name="Vavikolanu K."/>
            <person name="Aluvathingal J."/>
            <person name="Nadendla S."/>
            <person name="Sichtig H."/>
        </authorList>
    </citation>
    <scope>NUCLEOTIDE SEQUENCE [LARGE SCALE GENOMIC DNA]</scope>
    <source>
        <strain evidence="4">FDAARGOS_249</strain>
    </source>
</reference>
<dbReference type="SMART" id="SM00316">
    <property type="entry name" value="S1"/>
    <property type="match status" value="1"/>
</dbReference>
<dbReference type="Gene3D" id="2.40.50.140">
    <property type="entry name" value="Nucleic acid-binding proteins"/>
    <property type="match status" value="1"/>
</dbReference>
<dbReference type="Pfam" id="PF00575">
    <property type="entry name" value="S1"/>
    <property type="match status" value="1"/>
</dbReference>
<evidence type="ECO:0000259" key="2">
    <source>
        <dbReference type="PROSITE" id="PS50126"/>
    </source>
</evidence>
<comment type="caution">
    <text evidence="3">The sequence shown here is derived from an EMBL/GenBank/DDBJ whole genome shotgun (WGS) entry which is preliminary data.</text>
</comment>
<dbReference type="PANTHER" id="PTHR10724">
    <property type="entry name" value="30S RIBOSOMAL PROTEIN S1"/>
    <property type="match status" value="1"/>
</dbReference>
<sequence>MTTKEFPYHIGDVVEGEVTGLQPYGVFVQLDEDHQGLIHISEINHGYVSNVDDKFTIGQKLTVKIIDIDEFTSKMSLSIRALKKLATSNKPAKNAWPKKRHAPKIGFVSIEEQLPGWVEEALQKMATK</sequence>
<dbReference type="InterPro" id="IPR012340">
    <property type="entry name" value="NA-bd_OB-fold"/>
</dbReference>
<dbReference type="Proteomes" id="UP000192813">
    <property type="component" value="Unassembled WGS sequence"/>
</dbReference>
<accession>A0A2J9PKM2</accession>
<proteinExistence type="predicted"/>
<dbReference type="InterPro" id="IPR050437">
    <property type="entry name" value="Ribos_protein_bS1-like"/>
</dbReference>
<evidence type="ECO:0000313" key="3">
    <source>
        <dbReference type="EMBL" id="PNL90885.1"/>
    </source>
</evidence>
<dbReference type="SUPFAM" id="SSF50249">
    <property type="entry name" value="Nucleic acid-binding proteins"/>
    <property type="match status" value="1"/>
</dbReference>
<protein>
    <submittedName>
        <fullName evidence="3">General stress protein</fullName>
    </submittedName>
</protein>